<name>A0ABQ6JMW3_9ACTN</name>
<dbReference type="InterPro" id="IPR036928">
    <property type="entry name" value="AS_sf"/>
</dbReference>
<comment type="caution">
    <text evidence="1">The sequence shown here is derived from an EMBL/GenBank/DDBJ whole genome shotgun (WGS) entry which is preliminary data.</text>
</comment>
<dbReference type="EMBL" id="BSUZ01000001">
    <property type="protein sequence ID" value="GMA88713.1"/>
    <property type="molecule type" value="Genomic_DNA"/>
</dbReference>
<protein>
    <recommendedName>
        <fullName evidence="3">Amidase domain-containing protein</fullName>
    </recommendedName>
</protein>
<evidence type="ECO:0000313" key="2">
    <source>
        <dbReference type="Proteomes" id="UP001157017"/>
    </source>
</evidence>
<dbReference type="Gene3D" id="3.90.1300.10">
    <property type="entry name" value="Amidase signature (AS) domain"/>
    <property type="match status" value="1"/>
</dbReference>
<organism evidence="1 2">
    <name type="scientific">Angustibacter aerolatus</name>
    <dbReference type="NCBI Taxonomy" id="1162965"/>
    <lineage>
        <taxon>Bacteria</taxon>
        <taxon>Bacillati</taxon>
        <taxon>Actinomycetota</taxon>
        <taxon>Actinomycetes</taxon>
        <taxon>Kineosporiales</taxon>
        <taxon>Kineosporiaceae</taxon>
    </lineage>
</organism>
<sequence length="62" mass="6350">MSSVEPTQAHLDRIDAVDGAVHAYLHVDAEGALAAARAVDDARAAGSSCTRSPACRSPSRTS</sequence>
<dbReference type="Proteomes" id="UP001157017">
    <property type="component" value="Unassembled WGS sequence"/>
</dbReference>
<accession>A0ABQ6JMW3</accession>
<evidence type="ECO:0008006" key="3">
    <source>
        <dbReference type="Google" id="ProtNLM"/>
    </source>
</evidence>
<evidence type="ECO:0000313" key="1">
    <source>
        <dbReference type="EMBL" id="GMA88713.1"/>
    </source>
</evidence>
<keyword evidence="2" id="KW-1185">Reference proteome</keyword>
<dbReference type="SUPFAM" id="SSF75304">
    <property type="entry name" value="Amidase signature (AS) enzymes"/>
    <property type="match status" value="1"/>
</dbReference>
<reference evidence="2" key="1">
    <citation type="journal article" date="2019" name="Int. J. Syst. Evol. Microbiol.">
        <title>The Global Catalogue of Microorganisms (GCM) 10K type strain sequencing project: providing services to taxonomists for standard genome sequencing and annotation.</title>
        <authorList>
            <consortium name="The Broad Institute Genomics Platform"/>
            <consortium name="The Broad Institute Genome Sequencing Center for Infectious Disease"/>
            <person name="Wu L."/>
            <person name="Ma J."/>
        </authorList>
    </citation>
    <scope>NUCLEOTIDE SEQUENCE [LARGE SCALE GENOMIC DNA]</scope>
    <source>
        <strain evidence="2">NBRC 108730</strain>
    </source>
</reference>
<proteinExistence type="predicted"/>
<gene>
    <name evidence="1" type="ORF">GCM10025868_39630</name>
</gene>